<dbReference type="PROSITE" id="PS50405">
    <property type="entry name" value="GST_CTER"/>
    <property type="match status" value="1"/>
</dbReference>
<dbReference type="InterPro" id="IPR036282">
    <property type="entry name" value="Glutathione-S-Trfase_C_sf"/>
</dbReference>
<dbReference type="GO" id="GO:0006749">
    <property type="term" value="P:glutathione metabolic process"/>
    <property type="evidence" value="ECO:0007669"/>
    <property type="project" value="TreeGrafter"/>
</dbReference>
<dbReference type="InterPro" id="IPR036249">
    <property type="entry name" value="Thioredoxin-like_sf"/>
</dbReference>
<feature type="domain" description="GST N-terminal" evidence="7">
    <location>
        <begin position="4"/>
        <end position="87"/>
    </location>
</feature>
<dbReference type="SUPFAM" id="SSF47616">
    <property type="entry name" value="GST C-terminal domain-like"/>
    <property type="match status" value="1"/>
</dbReference>
<evidence type="ECO:0000256" key="3">
    <source>
        <dbReference type="ARBA" id="ARBA00012452"/>
    </source>
</evidence>
<evidence type="ECO:0000256" key="1">
    <source>
        <dbReference type="ARBA" id="ARBA00009899"/>
    </source>
</evidence>
<evidence type="ECO:0000313" key="10">
    <source>
        <dbReference type="Proteomes" id="UP000075884"/>
    </source>
</evidence>
<evidence type="ECO:0000259" key="8">
    <source>
        <dbReference type="PROSITE" id="PS50405"/>
    </source>
</evidence>
<dbReference type="CDD" id="cd03177">
    <property type="entry name" value="GST_C_Delta_Epsilon"/>
    <property type="match status" value="1"/>
</dbReference>
<dbReference type="Pfam" id="PF14497">
    <property type="entry name" value="GST_C_3"/>
    <property type="match status" value="1"/>
</dbReference>
<dbReference type="InterPro" id="IPR004046">
    <property type="entry name" value="GST_C"/>
</dbReference>
<dbReference type="PANTHER" id="PTHR43969:SF5">
    <property type="entry name" value="GLUTATHIONE S-TRANSFERASE E14"/>
    <property type="match status" value="1"/>
</dbReference>
<dbReference type="PROSITE" id="PS50404">
    <property type="entry name" value="GST_NTER"/>
    <property type="match status" value="1"/>
</dbReference>
<keyword evidence="4" id="KW-0808">Transferase</keyword>
<comment type="subunit">
    <text evidence="2">Homodimer.</text>
</comment>
<dbReference type="Proteomes" id="UP000075884">
    <property type="component" value="Unassembled WGS sequence"/>
</dbReference>
<dbReference type="InterPro" id="IPR040079">
    <property type="entry name" value="Glutathione_S-Trfase"/>
</dbReference>
<dbReference type="PANTHER" id="PTHR43969">
    <property type="entry name" value="GLUTATHIONE S TRANSFERASE D10, ISOFORM A-RELATED"/>
    <property type="match status" value="1"/>
</dbReference>
<dbReference type="VEuPathDB" id="VectorBase:ADIR016101"/>
<dbReference type="Gene3D" id="3.40.30.10">
    <property type="entry name" value="Glutaredoxin"/>
    <property type="match status" value="1"/>
</dbReference>
<evidence type="ECO:0000313" key="9">
    <source>
        <dbReference type="EnsemblMetazoa" id="ADIR016101-PA"/>
    </source>
</evidence>
<reference evidence="9" key="2">
    <citation type="submission" date="2020-05" db="UniProtKB">
        <authorList>
            <consortium name="EnsemblMetazoa"/>
        </authorList>
    </citation>
    <scope>IDENTIFICATION</scope>
    <source>
        <strain evidence="9">WRAIR2</strain>
    </source>
</reference>
<organism evidence="9 10">
    <name type="scientific">Anopheles dirus</name>
    <dbReference type="NCBI Taxonomy" id="7168"/>
    <lineage>
        <taxon>Eukaryota</taxon>
        <taxon>Metazoa</taxon>
        <taxon>Ecdysozoa</taxon>
        <taxon>Arthropoda</taxon>
        <taxon>Hexapoda</taxon>
        <taxon>Insecta</taxon>
        <taxon>Pterygota</taxon>
        <taxon>Neoptera</taxon>
        <taxon>Endopterygota</taxon>
        <taxon>Diptera</taxon>
        <taxon>Nematocera</taxon>
        <taxon>Culicoidea</taxon>
        <taxon>Culicidae</taxon>
        <taxon>Anophelinae</taxon>
        <taxon>Anopheles</taxon>
    </lineage>
</organism>
<evidence type="ECO:0000256" key="4">
    <source>
        <dbReference type="ARBA" id="ARBA00022679"/>
    </source>
</evidence>
<comment type="similarity">
    <text evidence="1">Belongs to the GST superfamily. Theta family.</text>
</comment>
<dbReference type="SFLD" id="SFLDG00358">
    <property type="entry name" value="Main_(cytGST)"/>
    <property type="match status" value="1"/>
</dbReference>
<dbReference type="InterPro" id="IPR010987">
    <property type="entry name" value="Glutathione-S-Trfase_C-like"/>
</dbReference>
<sequence length="224" mass="25526">MTTAEMILYYDDVSPPARSVLMALSALGVKDRTKLVHIDLFNAGHFSEEFIKVNSLHTVPVLQHGDLTLSDSHAILMYLCDTFAPTGHDLAIPDTVTRAKVFNRLCFNNGFLFQREADVMRKVFSGEITDPSDHLYPIEETIDALELYLHESRYTALDHLSVADFSIMATLTSVNLLTPITADRWPRVVEWYEEMQALPHYDDQQRAGVEKIGEMYREQMKSVQ</sequence>
<keyword evidence="10" id="KW-1185">Reference proteome</keyword>
<evidence type="ECO:0000256" key="2">
    <source>
        <dbReference type="ARBA" id="ARBA00011738"/>
    </source>
</evidence>
<dbReference type="InterPro" id="IPR004045">
    <property type="entry name" value="Glutathione_S-Trfase_N"/>
</dbReference>
<name>A0A3F2YW00_9DIPT</name>
<dbReference type="AlphaFoldDB" id="A0A3F2YW00"/>
<dbReference type="EnsemblMetazoa" id="ADIR016101-RA">
    <property type="protein sequence ID" value="ADIR016101-PA"/>
    <property type="gene ID" value="ADIR016101"/>
</dbReference>
<protein>
    <recommendedName>
        <fullName evidence="3">glutathione transferase</fullName>
        <ecNumber evidence="3">2.5.1.18</ecNumber>
    </recommendedName>
    <alternativeName>
        <fullName evidence="5">GST class-theta</fullName>
    </alternativeName>
</protein>
<reference evidence="10" key="1">
    <citation type="submission" date="2013-03" db="EMBL/GenBank/DDBJ databases">
        <title>The Genome Sequence of Anopheles dirus WRAIR2.</title>
        <authorList>
            <consortium name="The Broad Institute Genomics Platform"/>
            <person name="Neafsey D.E."/>
            <person name="Walton C."/>
            <person name="Walker B."/>
            <person name="Young S.K."/>
            <person name="Zeng Q."/>
            <person name="Gargeya S."/>
            <person name="Fitzgerald M."/>
            <person name="Haas B."/>
            <person name="Abouelleil A."/>
            <person name="Allen A.W."/>
            <person name="Alvarado L."/>
            <person name="Arachchi H.M."/>
            <person name="Berlin A.M."/>
            <person name="Chapman S.B."/>
            <person name="Gainer-Dewar J."/>
            <person name="Goldberg J."/>
            <person name="Griggs A."/>
            <person name="Gujja S."/>
            <person name="Hansen M."/>
            <person name="Howarth C."/>
            <person name="Imamovic A."/>
            <person name="Ireland A."/>
            <person name="Larimer J."/>
            <person name="McCowan C."/>
            <person name="Murphy C."/>
            <person name="Pearson M."/>
            <person name="Poon T.W."/>
            <person name="Priest M."/>
            <person name="Roberts A."/>
            <person name="Saif S."/>
            <person name="Shea T."/>
            <person name="Sisk P."/>
            <person name="Sykes S."/>
            <person name="Wortman J."/>
            <person name="Nusbaum C."/>
            <person name="Birren B."/>
        </authorList>
    </citation>
    <scope>NUCLEOTIDE SEQUENCE [LARGE SCALE GENOMIC DNA]</scope>
    <source>
        <strain evidence="10">WRAIR2</strain>
    </source>
</reference>
<dbReference type="SFLD" id="SFLDS00019">
    <property type="entry name" value="Glutathione_Transferase_(cytos"/>
    <property type="match status" value="1"/>
</dbReference>
<accession>A0A3F2YW00</accession>
<feature type="domain" description="GST C-terminal" evidence="8">
    <location>
        <begin position="94"/>
        <end position="219"/>
    </location>
</feature>
<evidence type="ECO:0000256" key="5">
    <source>
        <dbReference type="ARBA" id="ARBA00041523"/>
    </source>
</evidence>
<dbReference type="STRING" id="7168.A0A3F2YW00"/>
<dbReference type="GO" id="GO:0004364">
    <property type="term" value="F:glutathione transferase activity"/>
    <property type="evidence" value="ECO:0007669"/>
    <property type="project" value="UniProtKB-EC"/>
</dbReference>
<proteinExistence type="inferred from homology"/>
<evidence type="ECO:0000256" key="6">
    <source>
        <dbReference type="ARBA" id="ARBA00047960"/>
    </source>
</evidence>
<dbReference type="FunFam" id="1.20.1050.10:FF:000007">
    <property type="entry name" value="Glutathione S-transferase 1-1"/>
    <property type="match status" value="1"/>
</dbReference>
<dbReference type="SUPFAM" id="SSF52833">
    <property type="entry name" value="Thioredoxin-like"/>
    <property type="match status" value="1"/>
</dbReference>
<dbReference type="Pfam" id="PF13417">
    <property type="entry name" value="GST_N_3"/>
    <property type="match status" value="1"/>
</dbReference>
<evidence type="ECO:0000259" key="7">
    <source>
        <dbReference type="PROSITE" id="PS50404"/>
    </source>
</evidence>
<dbReference type="EC" id="2.5.1.18" evidence="3"/>
<dbReference type="Gene3D" id="1.20.1050.10">
    <property type="match status" value="1"/>
</dbReference>
<comment type="catalytic activity">
    <reaction evidence="6">
        <text>RX + glutathione = an S-substituted glutathione + a halide anion + H(+)</text>
        <dbReference type="Rhea" id="RHEA:16437"/>
        <dbReference type="ChEBI" id="CHEBI:15378"/>
        <dbReference type="ChEBI" id="CHEBI:16042"/>
        <dbReference type="ChEBI" id="CHEBI:17792"/>
        <dbReference type="ChEBI" id="CHEBI:57925"/>
        <dbReference type="ChEBI" id="CHEBI:90779"/>
        <dbReference type="EC" id="2.5.1.18"/>
    </reaction>
</comment>